<reference evidence="1" key="1">
    <citation type="journal article" date="2015" name="Nature">
        <title>Complex archaea that bridge the gap between prokaryotes and eukaryotes.</title>
        <authorList>
            <person name="Spang A."/>
            <person name="Saw J.H."/>
            <person name="Jorgensen S.L."/>
            <person name="Zaremba-Niedzwiedzka K."/>
            <person name="Martijn J."/>
            <person name="Lind A.E."/>
            <person name="van Eijk R."/>
            <person name="Schleper C."/>
            <person name="Guy L."/>
            <person name="Ettema T.J."/>
        </authorList>
    </citation>
    <scope>NUCLEOTIDE SEQUENCE</scope>
</reference>
<feature type="non-terminal residue" evidence="1">
    <location>
        <position position="1"/>
    </location>
</feature>
<sequence>QDFNLFQQQVLEAGQNRQLQALLGAGQFALGGQGQQLSTLLPLLQTALGAGGAESAPVITQDPGFFQGTALPLLGLGAGVAASSFGGPVAGAAVGAATGAAGGGEITEPNPGGTFG</sequence>
<comment type="caution">
    <text evidence="1">The sequence shown here is derived from an EMBL/GenBank/DDBJ whole genome shotgun (WGS) entry which is preliminary data.</text>
</comment>
<name>A0A0F8XYS6_9ZZZZ</name>
<dbReference type="AlphaFoldDB" id="A0A0F8XYS6"/>
<accession>A0A0F8XYS6</accession>
<proteinExistence type="predicted"/>
<protein>
    <submittedName>
        <fullName evidence="1">Uncharacterized protein</fullName>
    </submittedName>
</protein>
<organism evidence="1">
    <name type="scientific">marine sediment metagenome</name>
    <dbReference type="NCBI Taxonomy" id="412755"/>
    <lineage>
        <taxon>unclassified sequences</taxon>
        <taxon>metagenomes</taxon>
        <taxon>ecological metagenomes</taxon>
    </lineage>
</organism>
<dbReference type="EMBL" id="LAZR01056448">
    <property type="protein sequence ID" value="KKK74173.1"/>
    <property type="molecule type" value="Genomic_DNA"/>
</dbReference>
<gene>
    <name evidence="1" type="ORF">LCGC14_2886430</name>
</gene>
<evidence type="ECO:0000313" key="1">
    <source>
        <dbReference type="EMBL" id="KKK74173.1"/>
    </source>
</evidence>